<dbReference type="Gene3D" id="3.50.50.100">
    <property type="match status" value="1"/>
</dbReference>
<evidence type="ECO:0000256" key="1">
    <source>
        <dbReference type="ARBA" id="ARBA00057036"/>
    </source>
</evidence>
<proteinExistence type="predicted"/>
<protein>
    <submittedName>
        <fullName evidence="3">FAD/NAD(P)-binding oxidoreductase family protein</fullName>
    </submittedName>
</protein>
<sequence>MANQGAAGGRSRVLVIGGGIAGSYIAKTLQFHGNLTLIDPKEYLEIPWASLRGMVEPTFAERSLIQHKHYLTGSRLVVSNAIDIFDSDVLTSEGHSIPYDYLVIATGHGDPLPKTRAERLEQYQAENQKIKAAQSILIVGGGPTGVELAGEIAVDYPDKKITLVHKGSRLLEFLGFKASKKALDWLQLKHVEVKLEQTVNLEDVADVSKLYKTSAGETIQADCGFLCLGKPLASSWLKNSILRDSLDANGSIIVDENLRVKGRENIFAIGDITNIKEMKQGYFAKKQASVAAKNLKLLLSGGNESKMSTYKPSSAKTFVSLGRNYAVAQFSLTTMIGLGPGLIKSKDLFVGKTRKELDVDSHVVH</sequence>
<dbReference type="Proteomes" id="UP000245207">
    <property type="component" value="Unassembled WGS sequence"/>
</dbReference>
<dbReference type="PANTHER" id="PTHR43735:SF26">
    <property type="entry name" value="APOPTOSIS-INDUCING FACTOR HOMOLOG B-LIKE"/>
    <property type="match status" value="1"/>
</dbReference>
<dbReference type="SUPFAM" id="SSF51905">
    <property type="entry name" value="FAD/NAD(P)-binding domain"/>
    <property type="match status" value="2"/>
</dbReference>
<dbReference type="GO" id="GO:0050660">
    <property type="term" value="F:flavin adenine dinucleotide binding"/>
    <property type="evidence" value="ECO:0007669"/>
    <property type="project" value="TreeGrafter"/>
</dbReference>
<feature type="domain" description="FAD/NAD(P)-binding" evidence="2">
    <location>
        <begin position="12"/>
        <end position="284"/>
    </location>
</feature>
<dbReference type="PRINTS" id="PR00368">
    <property type="entry name" value="FADPNR"/>
</dbReference>
<dbReference type="GO" id="GO:0005737">
    <property type="term" value="C:cytoplasm"/>
    <property type="evidence" value="ECO:0007669"/>
    <property type="project" value="TreeGrafter"/>
</dbReference>
<dbReference type="EMBL" id="PKPP01009670">
    <property type="protein sequence ID" value="PWA47736.1"/>
    <property type="molecule type" value="Genomic_DNA"/>
</dbReference>
<name>A0A2U1LFG4_ARTAN</name>
<dbReference type="InterPro" id="IPR036188">
    <property type="entry name" value="FAD/NAD-bd_sf"/>
</dbReference>
<organism evidence="3 4">
    <name type="scientific">Artemisia annua</name>
    <name type="common">Sweet wormwood</name>
    <dbReference type="NCBI Taxonomy" id="35608"/>
    <lineage>
        <taxon>Eukaryota</taxon>
        <taxon>Viridiplantae</taxon>
        <taxon>Streptophyta</taxon>
        <taxon>Embryophyta</taxon>
        <taxon>Tracheophyta</taxon>
        <taxon>Spermatophyta</taxon>
        <taxon>Magnoliopsida</taxon>
        <taxon>eudicotyledons</taxon>
        <taxon>Gunneridae</taxon>
        <taxon>Pentapetalae</taxon>
        <taxon>asterids</taxon>
        <taxon>campanulids</taxon>
        <taxon>Asterales</taxon>
        <taxon>Asteraceae</taxon>
        <taxon>Asteroideae</taxon>
        <taxon>Anthemideae</taxon>
        <taxon>Artemisiinae</taxon>
        <taxon>Artemisia</taxon>
    </lineage>
</organism>
<comment type="caution">
    <text evidence="3">The sequence shown here is derived from an EMBL/GenBank/DDBJ whole genome shotgun (WGS) entry which is preliminary data.</text>
</comment>
<dbReference type="AlphaFoldDB" id="A0A2U1LFG4"/>
<dbReference type="Pfam" id="PF07992">
    <property type="entry name" value="Pyr_redox_2"/>
    <property type="match status" value="1"/>
</dbReference>
<accession>A0A2U1LFG4</accession>
<dbReference type="OrthoDB" id="202203at2759"/>
<dbReference type="FunFam" id="3.50.50.100:FF:000006">
    <property type="entry name" value="apoptosis-inducing factor 2"/>
    <property type="match status" value="1"/>
</dbReference>
<dbReference type="GO" id="GO:0004174">
    <property type="term" value="F:electron-transferring-flavoprotein dehydrogenase activity"/>
    <property type="evidence" value="ECO:0007669"/>
    <property type="project" value="TreeGrafter"/>
</dbReference>
<evidence type="ECO:0000259" key="2">
    <source>
        <dbReference type="Pfam" id="PF07992"/>
    </source>
</evidence>
<dbReference type="PANTHER" id="PTHR43735">
    <property type="entry name" value="APOPTOSIS-INDUCING FACTOR 1"/>
    <property type="match status" value="1"/>
</dbReference>
<comment type="function">
    <text evidence="1">Putative FAD-dependent oxidoreductase.</text>
</comment>
<gene>
    <name evidence="3" type="ORF">CTI12_AA394340</name>
</gene>
<keyword evidence="4" id="KW-1185">Reference proteome</keyword>
<dbReference type="InterPro" id="IPR023753">
    <property type="entry name" value="FAD/NAD-binding_dom"/>
</dbReference>
<evidence type="ECO:0000313" key="4">
    <source>
        <dbReference type="Proteomes" id="UP000245207"/>
    </source>
</evidence>
<reference evidence="3 4" key="1">
    <citation type="journal article" date="2018" name="Mol. Plant">
        <title>The genome of Artemisia annua provides insight into the evolution of Asteraceae family and artemisinin biosynthesis.</title>
        <authorList>
            <person name="Shen Q."/>
            <person name="Zhang L."/>
            <person name="Liao Z."/>
            <person name="Wang S."/>
            <person name="Yan T."/>
            <person name="Shi P."/>
            <person name="Liu M."/>
            <person name="Fu X."/>
            <person name="Pan Q."/>
            <person name="Wang Y."/>
            <person name="Lv Z."/>
            <person name="Lu X."/>
            <person name="Zhang F."/>
            <person name="Jiang W."/>
            <person name="Ma Y."/>
            <person name="Chen M."/>
            <person name="Hao X."/>
            <person name="Li L."/>
            <person name="Tang Y."/>
            <person name="Lv G."/>
            <person name="Zhou Y."/>
            <person name="Sun X."/>
            <person name="Brodelius P.E."/>
            <person name="Rose J.K.C."/>
            <person name="Tang K."/>
        </authorList>
    </citation>
    <scope>NUCLEOTIDE SEQUENCE [LARGE SCALE GENOMIC DNA]</scope>
    <source>
        <strain evidence="4">cv. Huhao1</strain>
        <tissue evidence="3">Leaf</tissue>
    </source>
</reference>
<evidence type="ECO:0000313" key="3">
    <source>
        <dbReference type="EMBL" id="PWA47736.1"/>
    </source>
</evidence>
<dbReference type="STRING" id="35608.A0A2U1LFG4"/>